<evidence type="ECO:0000313" key="1">
    <source>
        <dbReference type="EMBL" id="OBR96729.1"/>
    </source>
</evidence>
<protein>
    <submittedName>
        <fullName evidence="1">Uncharacterized protein</fullName>
    </submittedName>
</protein>
<dbReference type="Proteomes" id="UP000093954">
    <property type="component" value="Unassembled WGS sequence"/>
</dbReference>
<keyword evidence="2" id="KW-1185">Reference proteome</keyword>
<reference evidence="1 2" key="1">
    <citation type="journal article" date="2012" name="Front. Microbiol.">
        <title>Draft Genome Sequence of the Virulent Strain 01-B526 of the Fish Pathogen Aeromonas salmonicida.</title>
        <authorList>
            <person name="Charette S.J."/>
            <person name="Brochu F."/>
            <person name="Boyle B."/>
            <person name="Filion G."/>
            <person name="Tanaka K.H."/>
            <person name="Derome N."/>
        </authorList>
    </citation>
    <scope>NUCLEOTIDE SEQUENCE [LARGE SCALE GENOMIC DNA]</scope>
    <source>
        <strain evidence="1 2">P11</strain>
    </source>
</reference>
<comment type="caution">
    <text evidence="1">The sequence shown here is derived from an EMBL/GenBank/DDBJ whole genome shotgun (WGS) entry which is preliminary data.</text>
</comment>
<evidence type="ECO:0000313" key="2">
    <source>
        <dbReference type="Proteomes" id="UP000093954"/>
    </source>
</evidence>
<dbReference type="PATRIC" id="fig|1353534.3.peg.246"/>
<accession>A0A1A6B315</accession>
<proteinExistence type="predicted"/>
<sequence>MSNYFEDDVPEKLEIGKSYTEKELLIFVVENEDSVILCEDISMFDECSTRKHTVKNIIKAYPHYSTGRNYQIVSKPKTYYVI</sequence>
<dbReference type="EMBL" id="LROS01000003">
    <property type="protein sequence ID" value="OBR96729.1"/>
    <property type="molecule type" value="Genomic_DNA"/>
</dbReference>
<gene>
    <name evidence="1" type="ORF">CLRAG_02370</name>
</gene>
<dbReference type="AlphaFoldDB" id="A0A1A6B315"/>
<dbReference type="RefSeq" id="WP_065076689.1">
    <property type="nucleotide sequence ID" value="NZ_LROS01000003.1"/>
</dbReference>
<name>A0A1A6B315_9CLOT</name>
<organism evidence="1 2">
    <name type="scientific">Clostridium ragsdalei P11</name>
    <dbReference type="NCBI Taxonomy" id="1353534"/>
    <lineage>
        <taxon>Bacteria</taxon>
        <taxon>Bacillati</taxon>
        <taxon>Bacillota</taxon>
        <taxon>Clostridia</taxon>
        <taxon>Eubacteriales</taxon>
        <taxon>Clostridiaceae</taxon>
        <taxon>Clostridium</taxon>
    </lineage>
</organism>